<evidence type="ECO:0000256" key="7">
    <source>
        <dbReference type="ARBA" id="ARBA00023177"/>
    </source>
</evidence>
<reference evidence="8" key="1">
    <citation type="submission" date="2022-02" db="EMBL/GenBank/DDBJ databases">
        <title>Characterization of Tn125 harboring carbapenem-resistant Acinetobacter bereziniae clinical isolates.</title>
        <authorList>
            <person name="Wong N.-K."/>
            <person name="Pan Q."/>
        </authorList>
    </citation>
    <scope>NUCLEOTIDE SEQUENCE</scope>
    <source>
        <strain evidence="8">GD03393</strain>
    </source>
</reference>
<dbReference type="SUPFAM" id="SSF111352">
    <property type="entry name" value="Ammonium transporter"/>
    <property type="match status" value="1"/>
</dbReference>
<dbReference type="AlphaFoldDB" id="A0A8I1DJQ4"/>
<dbReference type="Pfam" id="PF00909">
    <property type="entry name" value="Ammonium_transp"/>
    <property type="match status" value="1"/>
</dbReference>
<dbReference type="Gene3D" id="1.10.3430.10">
    <property type="entry name" value="Ammonium transporter AmtB like domains"/>
    <property type="match status" value="1"/>
</dbReference>
<gene>
    <name evidence="8" type="ORF">I9054_018770</name>
</gene>
<evidence type="ECO:0000256" key="5">
    <source>
        <dbReference type="ARBA" id="ARBA00022989"/>
    </source>
</evidence>
<comment type="similarity">
    <text evidence="2">Belongs to the ammonia transporter channel (TC 1.A.11.2) family.</text>
</comment>
<dbReference type="InterPro" id="IPR029020">
    <property type="entry name" value="Ammonium/urea_transptr"/>
</dbReference>
<evidence type="ECO:0000256" key="2">
    <source>
        <dbReference type="ARBA" id="ARBA00005887"/>
    </source>
</evidence>
<dbReference type="PANTHER" id="PTHR11730:SF6">
    <property type="entry name" value="AMMONIUM TRANSPORTER"/>
    <property type="match status" value="1"/>
</dbReference>
<organism evidence="8 9">
    <name type="scientific">Acinetobacter bereziniae</name>
    <name type="common">Acinetobacter genomosp. 10</name>
    <dbReference type="NCBI Taxonomy" id="106648"/>
    <lineage>
        <taxon>Bacteria</taxon>
        <taxon>Pseudomonadati</taxon>
        <taxon>Pseudomonadota</taxon>
        <taxon>Gammaproteobacteria</taxon>
        <taxon>Moraxellales</taxon>
        <taxon>Moraxellaceae</taxon>
        <taxon>Acinetobacter</taxon>
    </lineage>
</organism>
<keyword evidence="7" id="KW-0924">Ammonia transport</keyword>
<dbReference type="EMBL" id="CP092085">
    <property type="protein sequence ID" value="UUN97352.1"/>
    <property type="molecule type" value="Genomic_DNA"/>
</dbReference>
<evidence type="ECO:0000256" key="3">
    <source>
        <dbReference type="ARBA" id="ARBA00022448"/>
    </source>
</evidence>
<keyword evidence="3" id="KW-0813">Transport</keyword>
<dbReference type="Proteomes" id="UP000644140">
    <property type="component" value="Chromosome"/>
</dbReference>
<dbReference type="RefSeq" id="WP_151780517.1">
    <property type="nucleotide sequence ID" value="NZ_BKNL01000001.1"/>
</dbReference>
<evidence type="ECO:0000256" key="6">
    <source>
        <dbReference type="ARBA" id="ARBA00023136"/>
    </source>
</evidence>
<keyword evidence="5" id="KW-1133">Transmembrane helix</keyword>
<dbReference type="PANTHER" id="PTHR11730">
    <property type="entry name" value="AMMONIUM TRANSPORTER"/>
    <property type="match status" value="1"/>
</dbReference>
<evidence type="ECO:0000313" key="8">
    <source>
        <dbReference type="EMBL" id="UUN97352.1"/>
    </source>
</evidence>
<accession>A0A8I1DJQ4</accession>
<dbReference type="GO" id="GO:0097272">
    <property type="term" value="P:ammonium homeostasis"/>
    <property type="evidence" value="ECO:0007669"/>
    <property type="project" value="TreeGrafter"/>
</dbReference>
<protein>
    <submittedName>
        <fullName evidence="8">Ammonium transporter</fullName>
    </submittedName>
</protein>
<dbReference type="GO" id="GO:0016020">
    <property type="term" value="C:membrane"/>
    <property type="evidence" value="ECO:0007669"/>
    <property type="project" value="UniProtKB-SubCell"/>
</dbReference>
<keyword evidence="4" id="KW-0812">Transmembrane</keyword>
<evidence type="ECO:0000256" key="4">
    <source>
        <dbReference type="ARBA" id="ARBA00022692"/>
    </source>
</evidence>
<evidence type="ECO:0000256" key="1">
    <source>
        <dbReference type="ARBA" id="ARBA00004141"/>
    </source>
</evidence>
<keyword evidence="6" id="KW-0472">Membrane</keyword>
<name>A0A8I1DJQ4_ACIBZ</name>
<proteinExistence type="inferred from homology"/>
<evidence type="ECO:0000313" key="9">
    <source>
        <dbReference type="Proteomes" id="UP000644140"/>
    </source>
</evidence>
<comment type="subcellular location">
    <subcellularLocation>
        <location evidence="1">Membrane</location>
        <topology evidence="1">Multi-pass membrane protein</topology>
    </subcellularLocation>
</comment>
<sequence length="407" mass="44758">MQLKYLLSLIFLIFVCPNFAFASAIESDIAAFNLITNYKLLFLGGVFVILMQAGFAVVEGGYENTQKSVYALIVNYISAILGTLFFSLVCSKIFHVDVVDSVNYLSAMLRGWHWNLLFFYMLMATTITTVVGRVIPNRTSLWVNWIVGFMIAGVIFPFFSSWVWGNIAFGGGWLKALGFIDFAGSTVVHSTAAWIVLAGYFTSKSNDKQEISKKDLIFEDYKILSLALAGFILWLAWSGLNIVYISTYRIDIGLIVVNAFAALFGAMLASWALTLLMNNKIISWAELIKAALGGLVAITASCGLVGFSSALIIGLVSGALTNYLPHLLTRWIASKHIREVVVVHGICGIWGTLAVSLSNNPNIQLTHRASVLDQIMGIGVNFIWSFGVAFLVFKLICSINSRFKAQI</sequence>
<dbReference type="GO" id="GO:0008519">
    <property type="term" value="F:ammonium channel activity"/>
    <property type="evidence" value="ECO:0007669"/>
    <property type="project" value="InterPro"/>
</dbReference>
<dbReference type="InterPro" id="IPR024041">
    <property type="entry name" value="NH4_transpt_AmtB-like_dom"/>
</dbReference>